<accession>A0ABP0MUB8</accession>
<keyword evidence="1" id="KW-0732">Signal</keyword>
<evidence type="ECO:0000313" key="2">
    <source>
        <dbReference type="EMBL" id="CAK9054287.1"/>
    </source>
</evidence>
<dbReference type="EMBL" id="CAXAMM010023858">
    <property type="protein sequence ID" value="CAK9054287.1"/>
    <property type="molecule type" value="Genomic_DNA"/>
</dbReference>
<feature type="chain" id="PRO_5046335721" evidence="1">
    <location>
        <begin position="19"/>
        <end position="135"/>
    </location>
</feature>
<proteinExistence type="predicted"/>
<comment type="caution">
    <text evidence="2">The sequence shown here is derived from an EMBL/GenBank/DDBJ whole genome shotgun (WGS) entry which is preliminary data.</text>
</comment>
<feature type="signal peptide" evidence="1">
    <location>
        <begin position="1"/>
        <end position="18"/>
    </location>
</feature>
<reference evidence="2 3" key="1">
    <citation type="submission" date="2024-02" db="EMBL/GenBank/DDBJ databases">
        <authorList>
            <person name="Chen Y."/>
            <person name="Shah S."/>
            <person name="Dougan E. K."/>
            <person name="Thang M."/>
            <person name="Chan C."/>
        </authorList>
    </citation>
    <scope>NUCLEOTIDE SEQUENCE [LARGE SCALE GENOMIC DNA]</scope>
</reference>
<dbReference type="Proteomes" id="UP001642464">
    <property type="component" value="Unassembled WGS sequence"/>
</dbReference>
<protein>
    <submittedName>
        <fullName evidence="2">Uncharacterized protein</fullName>
    </submittedName>
</protein>
<organism evidence="2 3">
    <name type="scientific">Durusdinium trenchii</name>
    <dbReference type="NCBI Taxonomy" id="1381693"/>
    <lineage>
        <taxon>Eukaryota</taxon>
        <taxon>Sar</taxon>
        <taxon>Alveolata</taxon>
        <taxon>Dinophyceae</taxon>
        <taxon>Suessiales</taxon>
        <taxon>Symbiodiniaceae</taxon>
        <taxon>Durusdinium</taxon>
    </lineage>
</organism>
<name>A0ABP0MUB8_9DINO</name>
<evidence type="ECO:0000313" key="3">
    <source>
        <dbReference type="Proteomes" id="UP001642464"/>
    </source>
</evidence>
<evidence type="ECO:0000256" key="1">
    <source>
        <dbReference type="SAM" id="SignalP"/>
    </source>
</evidence>
<keyword evidence="3" id="KW-1185">Reference proteome</keyword>
<sequence length="135" mass="13980">MVSLWCLSVAALVGESLALNINGQPQQLEVADCSNVMDLAQFCQEHHGVKVKGPSCTFGCSTTGDIYDLDNVGTMTLGGDSPNLDMAVSSCNTAMISEFCKENQGAKGHGPSCTFSCGPSGDVDTLTNSGTMTFG</sequence>
<gene>
    <name evidence="2" type="ORF">SCF082_LOCUS29491</name>
</gene>